<dbReference type="InterPro" id="IPR029063">
    <property type="entry name" value="SAM-dependent_MTases_sf"/>
</dbReference>
<protein>
    <recommendedName>
        <fullName evidence="4">Protein-L-isoaspartate O-methyltransferase</fullName>
        <ecNumber evidence="3">2.1.1.77</ecNumber>
    </recommendedName>
    <alternativeName>
        <fullName evidence="11">L-isoaspartyl protein carboxyl methyltransferase</fullName>
    </alternativeName>
    <alternativeName>
        <fullName evidence="9">Protein L-isoaspartyl methyltransferase</fullName>
    </alternativeName>
    <alternativeName>
        <fullName evidence="10">Protein-beta-aspartate methyltransferase</fullName>
    </alternativeName>
</protein>
<evidence type="ECO:0000256" key="7">
    <source>
        <dbReference type="ARBA" id="ARBA00022679"/>
    </source>
</evidence>
<evidence type="ECO:0000256" key="6">
    <source>
        <dbReference type="ARBA" id="ARBA00022603"/>
    </source>
</evidence>
<dbReference type="Gene3D" id="3.40.50.150">
    <property type="entry name" value="Vaccinia Virus protein VP39"/>
    <property type="match status" value="1"/>
</dbReference>
<keyword evidence="5" id="KW-0963">Cytoplasm</keyword>
<dbReference type="CDD" id="cd02440">
    <property type="entry name" value="AdoMet_MTases"/>
    <property type="match status" value="1"/>
</dbReference>
<feature type="region of interest" description="Disordered" evidence="12">
    <location>
        <begin position="63"/>
        <end position="85"/>
    </location>
</feature>
<evidence type="ECO:0000256" key="4">
    <source>
        <dbReference type="ARBA" id="ARBA00013346"/>
    </source>
</evidence>
<dbReference type="SUPFAM" id="SSF53335">
    <property type="entry name" value="S-adenosyl-L-methionine-dependent methyltransferases"/>
    <property type="match status" value="1"/>
</dbReference>
<evidence type="ECO:0000256" key="3">
    <source>
        <dbReference type="ARBA" id="ARBA00011890"/>
    </source>
</evidence>
<proteinExistence type="inferred from homology"/>
<keyword evidence="6" id="KW-0489">Methyltransferase</keyword>
<name>A0ABX0ZDW0_9ACTN</name>
<gene>
    <name evidence="13" type="ORF">HCN08_00700</name>
</gene>
<dbReference type="EMBL" id="JAATEJ010000001">
    <property type="protein sequence ID" value="NJP41944.1"/>
    <property type="molecule type" value="Genomic_DNA"/>
</dbReference>
<sequence>MASGALTSDWLPAYRAVPRELFVPDVVWPGRLTGTGQGEAVDRRADPEAWRAAVYADVSLTTQWDDGDHTGTDRGRSPTCSNSQPSMVFRMLGASDVHGGERVMEVGTGTGWNAALLSARVGARNVVTIEVDASNAAAAHERLDKAGYRPTAVVGDGAAGYAAGGPYDRVLVTASATGIPRAWLGQTRTGGVVVAPYATAYGSEAIVRLTVQPDGSASGPFVHSSAFMRIRQHRYSRLHTREYLGGKPWPADGDKSLSGLSPEAVGDWLPMFVIGLRTKGMFPWAQTYPDGSYTLWLRDKAVSSWATVDYEPGREVFEVYQGGERRLWDEVTDAYAWWESHGRPGFDRFGLTVTPEGSHTPWLDDPGTPILG</sequence>
<comment type="subcellular location">
    <subcellularLocation>
        <location evidence="1">Cytoplasm</location>
    </subcellularLocation>
</comment>
<dbReference type="Proteomes" id="UP000734511">
    <property type="component" value="Unassembled WGS sequence"/>
</dbReference>
<reference evidence="13 14" key="1">
    <citation type="submission" date="2020-03" db="EMBL/GenBank/DDBJ databases">
        <title>WGS of actinomycetes isolated from Thailand.</title>
        <authorList>
            <person name="Thawai C."/>
        </authorList>
    </citation>
    <scope>NUCLEOTIDE SEQUENCE [LARGE SCALE GENOMIC DNA]</scope>
    <source>
        <strain evidence="13 14">PRB2-1</strain>
    </source>
</reference>
<evidence type="ECO:0000256" key="12">
    <source>
        <dbReference type="SAM" id="MobiDB-lite"/>
    </source>
</evidence>
<evidence type="ECO:0000256" key="11">
    <source>
        <dbReference type="ARBA" id="ARBA00031350"/>
    </source>
</evidence>
<evidence type="ECO:0000256" key="8">
    <source>
        <dbReference type="ARBA" id="ARBA00022691"/>
    </source>
</evidence>
<evidence type="ECO:0000256" key="5">
    <source>
        <dbReference type="ARBA" id="ARBA00022490"/>
    </source>
</evidence>
<evidence type="ECO:0000256" key="10">
    <source>
        <dbReference type="ARBA" id="ARBA00031323"/>
    </source>
</evidence>
<evidence type="ECO:0000313" key="13">
    <source>
        <dbReference type="EMBL" id="NJP41944.1"/>
    </source>
</evidence>
<feature type="compositionally biased region" description="Basic and acidic residues" evidence="12">
    <location>
        <begin position="66"/>
        <end position="76"/>
    </location>
</feature>
<evidence type="ECO:0000256" key="1">
    <source>
        <dbReference type="ARBA" id="ARBA00004496"/>
    </source>
</evidence>
<dbReference type="Pfam" id="PF01135">
    <property type="entry name" value="PCMT"/>
    <property type="match status" value="1"/>
</dbReference>
<keyword evidence="7" id="KW-0808">Transferase</keyword>
<comment type="similarity">
    <text evidence="2">Belongs to the methyltransferase superfamily. L-isoaspartyl/D-aspartyl protein methyltransferase family.</text>
</comment>
<evidence type="ECO:0000313" key="14">
    <source>
        <dbReference type="Proteomes" id="UP000734511"/>
    </source>
</evidence>
<dbReference type="PANTHER" id="PTHR11579:SF0">
    <property type="entry name" value="PROTEIN-L-ISOASPARTATE(D-ASPARTATE) O-METHYLTRANSFERASE"/>
    <property type="match status" value="1"/>
</dbReference>
<keyword evidence="8" id="KW-0949">S-adenosyl-L-methionine</keyword>
<accession>A0ABX0ZDW0</accession>
<organism evidence="13 14">
    <name type="scientific">Actinacidiphila epipremni</name>
    <dbReference type="NCBI Taxonomy" id="2053013"/>
    <lineage>
        <taxon>Bacteria</taxon>
        <taxon>Bacillati</taxon>
        <taxon>Actinomycetota</taxon>
        <taxon>Actinomycetes</taxon>
        <taxon>Kitasatosporales</taxon>
        <taxon>Streptomycetaceae</taxon>
        <taxon>Actinacidiphila</taxon>
    </lineage>
</organism>
<keyword evidence="14" id="KW-1185">Reference proteome</keyword>
<dbReference type="EC" id="2.1.1.77" evidence="3"/>
<evidence type="ECO:0000256" key="2">
    <source>
        <dbReference type="ARBA" id="ARBA00005369"/>
    </source>
</evidence>
<evidence type="ECO:0000256" key="9">
    <source>
        <dbReference type="ARBA" id="ARBA00030757"/>
    </source>
</evidence>
<dbReference type="InterPro" id="IPR000682">
    <property type="entry name" value="PCMT"/>
</dbReference>
<dbReference type="PANTHER" id="PTHR11579">
    <property type="entry name" value="PROTEIN-L-ISOASPARTATE O-METHYLTRANSFERASE"/>
    <property type="match status" value="1"/>
</dbReference>
<comment type="caution">
    <text evidence="13">The sequence shown here is derived from an EMBL/GenBank/DDBJ whole genome shotgun (WGS) entry which is preliminary data.</text>
</comment>